<dbReference type="OrthoDB" id="9807240at2"/>
<evidence type="ECO:0000259" key="16">
    <source>
        <dbReference type="PROSITE" id="PS50975"/>
    </source>
</evidence>
<dbReference type="SUPFAM" id="SSF51246">
    <property type="entry name" value="Rudiment single hybrid motif"/>
    <property type="match status" value="1"/>
</dbReference>
<keyword evidence="9 15" id="KW-0067">ATP-binding</keyword>
<evidence type="ECO:0000256" key="8">
    <source>
        <dbReference type="ARBA" id="ARBA00022755"/>
    </source>
</evidence>
<reference evidence="17 18" key="1">
    <citation type="submission" date="2013-05" db="EMBL/GenBank/DDBJ databases">
        <title>Draft genome sequence of Rubidibacter lacunae KORDI 51-2.</title>
        <authorList>
            <person name="Choi D.H."/>
            <person name="Noh J.H."/>
            <person name="Kwon K.-K."/>
            <person name="Lee J.-H."/>
            <person name="Ryu J.-Y."/>
        </authorList>
    </citation>
    <scope>NUCLEOTIDE SEQUENCE [LARGE SCALE GENOMIC DNA]</scope>
    <source>
        <strain evidence="17 18">KORDI 51-2</strain>
    </source>
</reference>
<organism evidence="17 18">
    <name type="scientific">Rubidibacter lacunae KORDI 51-2</name>
    <dbReference type="NCBI Taxonomy" id="582515"/>
    <lineage>
        <taxon>Bacteria</taxon>
        <taxon>Bacillati</taxon>
        <taxon>Cyanobacteriota</taxon>
        <taxon>Cyanophyceae</taxon>
        <taxon>Oscillatoriophycideae</taxon>
        <taxon>Chroococcales</taxon>
        <taxon>Aphanothecaceae</taxon>
        <taxon>Rubidibacter</taxon>
    </lineage>
</organism>
<evidence type="ECO:0000256" key="6">
    <source>
        <dbReference type="ARBA" id="ARBA00022723"/>
    </source>
</evidence>
<dbReference type="InterPro" id="IPR020560">
    <property type="entry name" value="PRibGlycinamide_synth_C-dom"/>
</dbReference>
<dbReference type="AlphaFoldDB" id="U5DER9"/>
<name>U5DER9_9CHRO</name>
<protein>
    <recommendedName>
        <fullName evidence="4 14">Phosphoribosylamine--glycine ligase</fullName>
        <ecNumber evidence="4 14">6.3.4.13</ecNumber>
    </recommendedName>
    <alternativeName>
        <fullName evidence="14">GARS</fullName>
    </alternativeName>
    <alternativeName>
        <fullName evidence="12 14">Glycinamide ribonucleotide synthetase</fullName>
    </alternativeName>
    <alternativeName>
        <fullName evidence="13 14">Phosphoribosylglycinamide synthetase</fullName>
    </alternativeName>
</protein>
<evidence type="ECO:0000256" key="1">
    <source>
        <dbReference type="ARBA" id="ARBA00001936"/>
    </source>
</evidence>
<evidence type="ECO:0000256" key="4">
    <source>
        <dbReference type="ARBA" id="ARBA00013255"/>
    </source>
</evidence>
<sequence length="441" mass="46000">MNILVVGGGGREHAIAWALLRSPQVERVFCTPGNGGTATLTGCENVAIASDDFNAIAHFARDRDIAFVAVGPEAPLADGIADALAAADIPVFGPRRAAAQLEASKSWAKELMLAAGVPTPPARTFTDPDAAHAYLDDCGAPIVVKADGLAAGKGVTVAMTLERAHEAIDDLYHDGASDLRKVVIEDYLHGQEASVLALTDGLSVRTLLPAQDHKRIGERDTGPNTGGMGAYAPAPLISPELLQRIETEVLQPVVATLHDRGIDYCGVLYAGLTIAPDGTFKVLEFNCRFGDPETQAILPLLVTPLDALMLACIERRLGDMPPLQWRVGSALCVVAASRGYPGTYNTEHPIAGLPAAPASTTGNEIVFHAGTKLVGDRVLTAGGRVLGVTGLGADLEQAAAAAYGAIDAIDFEGIYYRRDIGHHTLATPDAGEGKGNALDSQ</sequence>
<dbReference type="GO" id="GO:0005524">
    <property type="term" value="F:ATP binding"/>
    <property type="evidence" value="ECO:0007669"/>
    <property type="project" value="UniProtKB-UniRule"/>
</dbReference>
<dbReference type="Gene3D" id="3.30.470.20">
    <property type="entry name" value="ATP-grasp fold, B domain"/>
    <property type="match status" value="1"/>
</dbReference>
<keyword evidence="5 14" id="KW-0436">Ligase</keyword>
<evidence type="ECO:0000256" key="13">
    <source>
        <dbReference type="ARBA" id="ARBA00042864"/>
    </source>
</evidence>
<comment type="catalytic activity">
    <reaction evidence="14">
        <text>5-phospho-beta-D-ribosylamine + glycine + ATP = N(1)-(5-phospho-beta-D-ribosyl)glycinamide + ADP + phosphate + H(+)</text>
        <dbReference type="Rhea" id="RHEA:17453"/>
        <dbReference type="ChEBI" id="CHEBI:15378"/>
        <dbReference type="ChEBI" id="CHEBI:30616"/>
        <dbReference type="ChEBI" id="CHEBI:43474"/>
        <dbReference type="ChEBI" id="CHEBI:57305"/>
        <dbReference type="ChEBI" id="CHEBI:58681"/>
        <dbReference type="ChEBI" id="CHEBI:143788"/>
        <dbReference type="ChEBI" id="CHEBI:456216"/>
        <dbReference type="EC" id="6.3.4.13"/>
    </reaction>
</comment>
<dbReference type="PROSITE" id="PS50975">
    <property type="entry name" value="ATP_GRASP"/>
    <property type="match status" value="1"/>
</dbReference>
<evidence type="ECO:0000256" key="5">
    <source>
        <dbReference type="ARBA" id="ARBA00022598"/>
    </source>
</evidence>
<dbReference type="PROSITE" id="PS00184">
    <property type="entry name" value="GARS"/>
    <property type="match status" value="1"/>
</dbReference>
<dbReference type="GO" id="GO:0009113">
    <property type="term" value="P:purine nucleobase biosynthetic process"/>
    <property type="evidence" value="ECO:0007669"/>
    <property type="project" value="InterPro"/>
</dbReference>
<evidence type="ECO:0000256" key="2">
    <source>
        <dbReference type="ARBA" id="ARBA00001946"/>
    </source>
</evidence>
<dbReference type="STRING" id="582515.KR51_00037700"/>
<evidence type="ECO:0000256" key="7">
    <source>
        <dbReference type="ARBA" id="ARBA00022741"/>
    </source>
</evidence>
<dbReference type="Pfam" id="PF02844">
    <property type="entry name" value="GARS_N"/>
    <property type="match status" value="1"/>
</dbReference>
<accession>U5DER9</accession>
<dbReference type="Gene3D" id="3.30.1490.20">
    <property type="entry name" value="ATP-grasp fold, A domain"/>
    <property type="match status" value="1"/>
</dbReference>
<comment type="pathway">
    <text evidence="3 14">Purine metabolism; IMP biosynthesis via de novo pathway; N(1)-(5-phospho-D-ribosyl)glycinamide from 5-phospho-alpha-D-ribose 1-diphosphate: step 2/2.</text>
</comment>
<dbReference type="EC" id="6.3.4.13" evidence="4 14"/>
<evidence type="ECO:0000256" key="11">
    <source>
        <dbReference type="ARBA" id="ARBA00038345"/>
    </source>
</evidence>
<keyword evidence="6" id="KW-0479">Metal-binding</keyword>
<dbReference type="Pfam" id="PF01071">
    <property type="entry name" value="GARS_A"/>
    <property type="match status" value="1"/>
</dbReference>
<dbReference type="InterPro" id="IPR013815">
    <property type="entry name" value="ATP_grasp_subdomain_1"/>
</dbReference>
<dbReference type="SMART" id="SM01209">
    <property type="entry name" value="GARS_A"/>
    <property type="match status" value="1"/>
</dbReference>
<dbReference type="UniPathway" id="UPA00074">
    <property type="reaction ID" value="UER00125"/>
</dbReference>
<evidence type="ECO:0000313" key="17">
    <source>
        <dbReference type="EMBL" id="ERN39792.1"/>
    </source>
</evidence>
<dbReference type="Gene3D" id="3.40.50.20">
    <property type="match status" value="1"/>
</dbReference>
<dbReference type="SMART" id="SM01210">
    <property type="entry name" value="GARS_C"/>
    <property type="match status" value="1"/>
</dbReference>
<gene>
    <name evidence="14" type="primary">purD</name>
    <name evidence="17" type="ORF">KR51_00037700</name>
</gene>
<dbReference type="PANTHER" id="PTHR43472:SF1">
    <property type="entry name" value="PHOSPHORIBOSYLAMINE--GLYCINE LIGASE, CHLOROPLASTIC"/>
    <property type="match status" value="1"/>
</dbReference>
<dbReference type="InterPro" id="IPR037123">
    <property type="entry name" value="PRibGlycinamide_synth_C_sf"/>
</dbReference>
<dbReference type="InterPro" id="IPR016185">
    <property type="entry name" value="PreATP-grasp_dom_sf"/>
</dbReference>
<evidence type="ECO:0000256" key="3">
    <source>
        <dbReference type="ARBA" id="ARBA00005174"/>
    </source>
</evidence>
<evidence type="ECO:0000256" key="12">
    <source>
        <dbReference type="ARBA" id="ARBA00042242"/>
    </source>
</evidence>
<evidence type="ECO:0000313" key="18">
    <source>
        <dbReference type="Proteomes" id="UP000016960"/>
    </source>
</evidence>
<dbReference type="Proteomes" id="UP000016960">
    <property type="component" value="Unassembled WGS sequence"/>
</dbReference>
<dbReference type="eggNOG" id="COG0151">
    <property type="taxonomic scope" value="Bacteria"/>
</dbReference>
<dbReference type="HAMAP" id="MF_00138">
    <property type="entry name" value="GARS"/>
    <property type="match status" value="1"/>
</dbReference>
<dbReference type="PANTHER" id="PTHR43472">
    <property type="entry name" value="PHOSPHORIBOSYLAMINE--GLYCINE LIGASE"/>
    <property type="match status" value="1"/>
</dbReference>
<dbReference type="NCBIfam" id="TIGR00877">
    <property type="entry name" value="purD"/>
    <property type="match status" value="1"/>
</dbReference>
<dbReference type="InterPro" id="IPR000115">
    <property type="entry name" value="PRibGlycinamide_synth"/>
</dbReference>
<dbReference type="GO" id="GO:0004637">
    <property type="term" value="F:phosphoribosylamine-glycine ligase activity"/>
    <property type="evidence" value="ECO:0007669"/>
    <property type="project" value="UniProtKB-UniRule"/>
</dbReference>
<keyword evidence="7 15" id="KW-0547">Nucleotide-binding</keyword>
<dbReference type="Pfam" id="PF02843">
    <property type="entry name" value="GARS_C"/>
    <property type="match status" value="1"/>
</dbReference>
<comment type="cofactor">
    <cofactor evidence="2">
        <name>Mg(2+)</name>
        <dbReference type="ChEBI" id="CHEBI:18420"/>
    </cofactor>
</comment>
<evidence type="ECO:0000256" key="15">
    <source>
        <dbReference type="PROSITE-ProRule" id="PRU00409"/>
    </source>
</evidence>
<evidence type="ECO:0000256" key="9">
    <source>
        <dbReference type="ARBA" id="ARBA00022840"/>
    </source>
</evidence>
<evidence type="ECO:0000256" key="10">
    <source>
        <dbReference type="ARBA" id="ARBA00023211"/>
    </source>
</evidence>
<keyword evidence="10" id="KW-0464">Manganese</keyword>
<dbReference type="EMBL" id="ASSJ01000097">
    <property type="protein sequence ID" value="ERN39792.1"/>
    <property type="molecule type" value="Genomic_DNA"/>
</dbReference>
<dbReference type="PATRIC" id="fig|582515.4.peg.4236"/>
<dbReference type="SUPFAM" id="SSF52440">
    <property type="entry name" value="PreATP-grasp domain"/>
    <property type="match status" value="1"/>
</dbReference>
<dbReference type="Gene3D" id="3.90.600.10">
    <property type="entry name" value="Phosphoribosylglycinamide synthetase, C-terminal domain"/>
    <property type="match status" value="1"/>
</dbReference>
<comment type="caution">
    <text evidence="17">The sequence shown here is derived from an EMBL/GenBank/DDBJ whole genome shotgun (WGS) entry which is preliminary data.</text>
</comment>
<comment type="similarity">
    <text evidence="11 14">Belongs to the GARS family.</text>
</comment>
<dbReference type="SUPFAM" id="SSF56059">
    <property type="entry name" value="Glutathione synthetase ATP-binding domain-like"/>
    <property type="match status" value="1"/>
</dbReference>
<proteinExistence type="inferred from homology"/>
<dbReference type="GO" id="GO:0046872">
    <property type="term" value="F:metal ion binding"/>
    <property type="evidence" value="ECO:0007669"/>
    <property type="project" value="UniProtKB-KW"/>
</dbReference>
<feature type="domain" description="ATP-grasp" evidence="16">
    <location>
        <begin position="109"/>
        <end position="314"/>
    </location>
</feature>
<dbReference type="FunCoup" id="U5DER9">
    <property type="interactions" value="412"/>
</dbReference>
<dbReference type="InterPro" id="IPR011761">
    <property type="entry name" value="ATP-grasp"/>
</dbReference>
<dbReference type="InParanoid" id="U5DER9"/>
<comment type="cofactor">
    <cofactor evidence="1">
        <name>Mn(2+)</name>
        <dbReference type="ChEBI" id="CHEBI:29035"/>
    </cofactor>
</comment>
<dbReference type="InterPro" id="IPR020561">
    <property type="entry name" value="PRibGlycinamid_synth_ATP-grasp"/>
</dbReference>
<keyword evidence="18" id="KW-1185">Reference proteome</keyword>
<dbReference type="InterPro" id="IPR020559">
    <property type="entry name" value="PRibGlycinamide_synth_CS"/>
</dbReference>
<evidence type="ECO:0000256" key="14">
    <source>
        <dbReference type="HAMAP-Rule" id="MF_00138"/>
    </source>
</evidence>
<dbReference type="GO" id="GO:0006189">
    <property type="term" value="P:'de novo' IMP biosynthetic process"/>
    <property type="evidence" value="ECO:0007669"/>
    <property type="project" value="UniProtKB-UniRule"/>
</dbReference>
<dbReference type="FunFam" id="3.90.600.10:FF:000001">
    <property type="entry name" value="Trifunctional purine biosynthetic protein adenosine-3"/>
    <property type="match status" value="1"/>
</dbReference>
<dbReference type="RefSeq" id="WP_022609402.1">
    <property type="nucleotide sequence ID" value="NZ_ASSJ01000097.1"/>
</dbReference>
<dbReference type="InterPro" id="IPR011054">
    <property type="entry name" value="Rudment_hybrid_motif"/>
</dbReference>
<dbReference type="FunFam" id="3.30.470.20:FF:000018">
    <property type="entry name" value="Trifunctional purine biosynthetic protein adenosine-3"/>
    <property type="match status" value="1"/>
</dbReference>
<dbReference type="FunFam" id="3.40.50.20:FF:000006">
    <property type="entry name" value="Phosphoribosylamine--glycine ligase, chloroplastic"/>
    <property type="match status" value="1"/>
</dbReference>
<keyword evidence="8 14" id="KW-0658">Purine biosynthesis</keyword>
<dbReference type="InterPro" id="IPR020562">
    <property type="entry name" value="PRibGlycinamide_synth_N"/>
</dbReference>